<comment type="caution">
    <text evidence="2">The sequence shown here is derived from an EMBL/GenBank/DDBJ whole genome shotgun (WGS) entry which is preliminary data.</text>
</comment>
<reference evidence="2 3" key="1">
    <citation type="submission" date="2024-10" db="EMBL/GenBank/DDBJ databases">
        <title>The Natural Products Discovery Center: Release of the First 8490 Sequenced Strains for Exploring Actinobacteria Biosynthetic Diversity.</title>
        <authorList>
            <person name="Kalkreuter E."/>
            <person name="Kautsar S.A."/>
            <person name="Yang D."/>
            <person name="Bader C.D."/>
            <person name="Teijaro C.N."/>
            <person name="Fluegel L."/>
            <person name="Davis C.M."/>
            <person name="Simpson J.R."/>
            <person name="Lauterbach L."/>
            <person name="Steele A.D."/>
            <person name="Gui C."/>
            <person name="Meng S."/>
            <person name="Li G."/>
            <person name="Viehrig K."/>
            <person name="Ye F."/>
            <person name="Su P."/>
            <person name="Kiefer A.F."/>
            <person name="Nichols A."/>
            <person name="Cepeda A.J."/>
            <person name="Yan W."/>
            <person name="Fan B."/>
            <person name="Jiang Y."/>
            <person name="Adhikari A."/>
            <person name="Zheng C.-J."/>
            <person name="Schuster L."/>
            <person name="Cowan T.M."/>
            <person name="Smanski M.J."/>
            <person name="Chevrette M.G."/>
            <person name="De Carvalho L.P.S."/>
            <person name="Shen B."/>
        </authorList>
    </citation>
    <scope>NUCLEOTIDE SEQUENCE [LARGE SCALE GENOMIC DNA]</scope>
    <source>
        <strain evidence="2 3">NPDC012540</strain>
    </source>
</reference>
<sequence>MSATRQDGVIGASVAQAVALAESAVGASRAPTHSSAAARGPVRVPQFRRARSAWRKIISSRRSLSESAERDTLPLVAALYEAPPMRAEPVPRSSRRQERSEHLHPLARLLGALAADEIMPTT</sequence>
<keyword evidence="3" id="KW-1185">Reference proteome</keyword>
<protein>
    <submittedName>
        <fullName evidence="2">Uncharacterized protein</fullName>
    </submittedName>
</protein>
<proteinExistence type="predicted"/>
<name>A0ABW6X7G1_9ACTN</name>
<evidence type="ECO:0000256" key="1">
    <source>
        <dbReference type="SAM" id="MobiDB-lite"/>
    </source>
</evidence>
<organism evidence="2 3">
    <name type="scientific">Streptomyces argenteolus</name>
    <dbReference type="NCBI Taxonomy" id="67274"/>
    <lineage>
        <taxon>Bacteria</taxon>
        <taxon>Bacillati</taxon>
        <taxon>Actinomycetota</taxon>
        <taxon>Actinomycetes</taxon>
        <taxon>Kitasatosporales</taxon>
        <taxon>Streptomycetaceae</taxon>
        <taxon>Streptomyces</taxon>
    </lineage>
</organism>
<feature type="region of interest" description="Disordered" evidence="1">
    <location>
        <begin position="23"/>
        <end position="43"/>
    </location>
</feature>
<accession>A0ABW6X7G1</accession>
<dbReference type="RefSeq" id="WP_387903747.1">
    <property type="nucleotide sequence ID" value="NZ_JBIBEG010000004.1"/>
</dbReference>
<evidence type="ECO:0000313" key="3">
    <source>
        <dbReference type="Proteomes" id="UP001602322"/>
    </source>
</evidence>
<gene>
    <name evidence="2" type="ORF">ACFY8O_18650</name>
</gene>
<dbReference type="Proteomes" id="UP001602322">
    <property type="component" value="Unassembled WGS sequence"/>
</dbReference>
<dbReference type="EMBL" id="JBIBEG010000004">
    <property type="protein sequence ID" value="MFF5897936.1"/>
    <property type="molecule type" value="Genomic_DNA"/>
</dbReference>
<evidence type="ECO:0000313" key="2">
    <source>
        <dbReference type="EMBL" id="MFF5897936.1"/>
    </source>
</evidence>